<name>A0A1G7SSD1_9HYPH</name>
<dbReference type="Proteomes" id="UP000199495">
    <property type="component" value="Unassembled WGS sequence"/>
</dbReference>
<evidence type="ECO:0000313" key="2">
    <source>
        <dbReference type="Proteomes" id="UP000199495"/>
    </source>
</evidence>
<keyword evidence="2" id="KW-1185">Reference proteome</keyword>
<dbReference type="AlphaFoldDB" id="A0A1G7SSD1"/>
<proteinExistence type="predicted"/>
<sequence length="45" mass="4846">MLGVRGWRWELIVAAEHTGPRVFARGDGLGEVGAVSPKNVENIVT</sequence>
<protein>
    <submittedName>
        <fullName evidence="1">Uncharacterized protein</fullName>
    </submittedName>
</protein>
<dbReference type="EMBL" id="FNCS01000001">
    <property type="protein sequence ID" value="SDG25975.1"/>
    <property type="molecule type" value="Genomic_DNA"/>
</dbReference>
<accession>A0A1G7SSD1</accession>
<evidence type="ECO:0000313" key="1">
    <source>
        <dbReference type="EMBL" id="SDG25975.1"/>
    </source>
</evidence>
<dbReference type="STRING" id="440168.SAMN04487974_101698"/>
<organism evidence="1 2">
    <name type="scientific">Pelagibacterium luteolum</name>
    <dbReference type="NCBI Taxonomy" id="440168"/>
    <lineage>
        <taxon>Bacteria</taxon>
        <taxon>Pseudomonadati</taxon>
        <taxon>Pseudomonadota</taxon>
        <taxon>Alphaproteobacteria</taxon>
        <taxon>Hyphomicrobiales</taxon>
        <taxon>Devosiaceae</taxon>
        <taxon>Pelagibacterium</taxon>
    </lineage>
</organism>
<gene>
    <name evidence="1" type="ORF">SAMN04487974_101698</name>
</gene>
<reference evidence="1 2" key="1">
    <citation type="submission" date="2016-10" db="EMBL/GenBank/DDBJ databases">
        <authorList>
            <person name="de Groot N.N."/>
        </authorList>
    </citation>
    <scope>NUCLEOTIDE SEQUENCE [LARGE SCALE GENOMIC DNA]</scope>
    <source>
        <strain evidence="1 2">CGMCC 1.10267</strain>
    </source>
</reference>